<reference evidence="2 3" key="1">
    <citation type="submission" date="2010-04" db="EMBL/GenBank/DDBJ databases">
        <title>The genome of Herbaspirillum seropedicae SmR1, an endophytic, nitrogen-fixing, plant-growth promoting beta-Proteobacteria.</title>
        <authorList>
            <person name="Pedrosa F.O."/>
            <person name="Monteiro R.A."/>
            <person name="Wassem R."/>
            <person name="Cruz L.M."/>
            <person name="Ayub R.A."/>
            <person name="Colauto N.B."/>
            <person name="Fernandez M.A."/>
            <person name="Fungaro M.H.P."/>
            <person name="Grisard E.C."/>
            <person name="Hungria M."/>
            <person name="Madeira H.M.F."/>
            <person name="Nodari R.O."/>
            <person name="Osaku C.A."/>
            <person name="Petzl-Erler M.L."/>
            <person name="Terenzi H."/>
            <person name="Vieira L.G.E."/>
            <person name="Almeida M.I.M."/>
            <person name="Alves L.R."/>
            <person name="Arantes O.M.N."/>
            <person name="Balsanelli E."/>
            <person name="Barcellos F.G."/>
            <person name="Baura V.A."/>
            <person name="Binde D.R."/>
            <person name="Campo R.J."/>
            <person name="Chubatsu L.S."/>
            <person name="Chueire L.M.O."/>
            <person name="Ciferri R.R."/>
            <person name="Correa L.C."/>
            <person name="da Conceicao Silva J.L."/>
            <person name="Dabul A.N.G."/>
            <person name="Dambros B.P."/>
            <person name="Faoro H."/>
            <person name="Favetti A."/>
            <person name="Friedermann G."/>
            <person name="Furlaneto M.C."/>
            <person name="Gasques L.S."/>
            <person name="Gimenes C.C.T."/>
            <person name="Gioppo N.M.R."/>
            <person name="Glienke-Blanco C."/>
            <person name="Godoy L.P."/>
            <person name="Guerra M.P."/>
            <person name="Karp S."/>
            <person name="Kava-Cordeiro V."/>
            <person name="Margarido V.P."/>
            <person name="Mathioni S.M."/>
            <person name="Menck-Soares M.A."/>
            <person name="Murace N.K."/>
            <person name="Nicolas M.F."/>
            <person name="Oliveira C.E.C."/>
            <person name="Pagnan N.A.B."/>
            <person name="Pamphile J.A."/>
            <person name="Patussi E.V."/>
            <person name="Pereira L.F.P."/>
            <person name="Pereira-Ferrari L."/>
            <person name="Pinto F.G.S."/>
            <person name="Precoma C."/>
            <person name="Prioli A.J."/>
            <person name="Prioli S.M.A.P."/>
            <person name="Raittz R.T."/>
            <person name="Ramos H.J.O."/>
            <person name="Ribeiro E.M.S.F."/>
            <person name="Rigo L.U."/>
            <person name="Rocha C.L.M.S.C."/>
            <person name="Rocha S.N."/>
            <person name="Santos K."/>
            <person name="Satori D."/>
            <person name="Silva A.G."/>
            <person name="Simao R.C.G."/>
            <person name="Soares M.A.M."/>
            <person name="Souza E.M."/>
            <person name="Steffens M.B.R."/>
            <person name="Steindel M."/>
            <person name="Tadra-Sfeir M.Z."/>
            <person name="Takahashi E.K."/>
            <person name="Torres R.A."/>
            <person name="Valle J.S."/>
            <person name="Vernal J.I."/>
            <person name="Vilas-Boas L.A."/>
            <person name="Watanabe M.A.E."/>
            <person name="Weiss V.A."/>
            <person name="Yates M.A."/>
            <person name="Souza E.M."/>
        </authorList>
    </citation>
    <scope>NUCLEOTIDE SEQUENCE [LARGE SCALE GENOMIC DNA]</scope>
    <source>
        <strain evidence="2 3">SmR1</strain>
    </source>
</reference>
<dbReference type="AlphaFoldDB" id="D8ISE4"/>
<dbReference type="KEGG" id="hse:Hsero_1987"/>
<dbReference type="InterPro" id="IPR017465">
    <property type="entry name" value="EpsL_proteobac"/>
</dbReference>
<dbReference type="STRING" id="757424.Hsero_1987"/>
<organism evidence="2 3">
    <name type="scientific">Herbaspirillum seropedicae (strain SmR1)</name>
    <dbReference type="NCBI Taxonomy" id="757424"/>
    <lineage>
        <taxon>Bacteria</taxon>
        <taxon>Pseudomonadati</taxon>
        <taxon>Pseudomonadota</taxon>
        <taxon>Betaproteobacteria</taxon>
        <taxon>Burkholderiales</taxon>
        <taxon>Oxalobacteraceae</taxon>
        <taxon>Herbaspirillum</taxon>
    </lineage>
</organism>
<evidence type="ECO:0000313" key="2">
    <source>
        <dbReference type="EMBL" id="ADJ63488.1"/>
    </source>
</evidence>
<evidence type="ECO:0000256" key="1">
    <source>
        <dbReference type="SAM" id="SignalP"/>
    </source>
</evidence>
<evidence type="ECO:0000313" key="3">
    <source>
        <dbReference type="Proteomes" id="UP000000329"/>
    </source>
</evidence>
<protein>
    <submittedName>
        <fullName evidence="2">EPS biosynthesis protein</fullName>
    </submittedName>
</protein>
<keyword evidence="3" id="KW-1185">Reference proteome</keyword>
<gene>
    <name evidence="2" type="primary">epsL</name>
    <name evidence="2" type="ordered locus">Hsero_1987</name>
</gene>
<dbReference type="Proteomes" id="UP000000329">
    <property type="component" value="Chromosome"/>
</dbReference>
<sequence length="411" mass="46411">MAWQRHSWLNRRRSAQVLAVLAFMAAQQARADDDGQVVTPYVQYSILYDDNLLRLRDPAQAQATLGTTQMSDTVQSKAGGVRFDRMFSRQHIRLDARLTQNTFDNFRQFDNDQRDLNAYWGWVLGEHLSGDIGYVYSQGLTPFQNLRVLEKNIRTAQTRYATAAWQLHPDWTVRGQYSRFSLGYDLPSLQNNSFSQDIYEMGLDYTARSGSIAGLQVRHTRGNYPEPALVSGALINNSFSQDELKARVSWLYSDKTKLQFLGGYVRRERDTGGAANFSGLNARLIADWDATAKTAFTMNLYREIGGVSDIDANYALTNGLSLSTRWRATEKIRVDAGIDYQRRDYNGAAVVTGVTPSGRKDTYKKYSFGVIYAPLRSLSLMAAIYREDSSSNISGFGYVSNGIALTTRYEF</sequence>
<proteinExistence type="predicted"/>
<dbReference type="HOGENOM" id="CLU_055127_0_0_4"/>
<name>D8ISE4_HERSS</name>
<dbReference type="EMBL" id="CP002039">
    <property type="protein sequence ID" value="ADJ63488.1"/>
    <property type="molecule type" value="Genomic_DNA"/>
</dbReference>
<keyword evidence="1" id="KW-0732">Signal</keyword>
<accession>D8ISE4</accession>
<dbReference type="SUPFAM" id="SSF56935">
    <property type="entry name" value="Porins"/>
    <property type="match status" value="1"/>
</dbReference>
<dbReference type="InterPro" id="IPR018759">
    <property type="entry name" value="BBP2_2"/>
</dbReference>
<feature type="signal peptide" evidence="1">
    <location>
        <begin position="1"/>
        <end position="31"/>
    </location>
</feature>
<dbReference type="NCBIfam" id="TIGR03014">
    <property type="entry name" value="EpsL"/>
    <property type="match status" value="1"/>
</dbReference>
<feature type="chain" id="PRO_5003115533" evidence="1">
    <location>
        <begin position="32"/>
        <end position="411"/>
    </location>
</feature>
<dbReference type="Pfam" id="PF10082">
    <property type="entry name" value="BBP2_2"/>
    <property type="match status" value="1"/>
</dbReference>
<dbReference type="eggNOG" id="COG5338">
    <property type="taxonomic scope" value="Bacteria"/>
</dbReference>